<dbReference type="PANTHER" id="PTHR46601:SF1">
    <property type="entry name" value="ADF-H DOMAIN-CONTAINING PROTEIN"/>
    <property type="match status" value="1"/>
</dbReference>
<dbReference type="Proteomes" id="UP001153737">
    <property type="component" value="Chromosome 10"/>
</dbReference>
<dbReference type="EMBL" id="OU896716">
    <property type="protein sequence ID" value="CAG9814469.1"/>
    <property type="molecule type" value="Genomic_DNA"/>
</dbReference>
<feature type="compositionally biased region" description="Basic and acidic residues" evidence="2">
    <location>
        <begin position="9"/>
        <end position="66"/>
    </location>
</feature>
<protein>
    <submittedName>
        <fullName evidence="3">Uncharacterized protein</fullName>
    </submittedName>
</protein>
<organism evidence="3 4">
    <name type="scientific">Phaedon cochleariae</name>
    <name type="common">Mustard beetle</name>
    <dbReference type="NCBI Taxonomy" id="80249"/>
    <lineage>
        <taxon>Eukaryota</taxon>
        <taxon>Metazoa</taxon>
        <taxon>Ecdysozoa</taxon>
        <taxon>Arthropoda</taxon>
        <taxon>Hexapoda</taxon>
        <taxon>Insecta</taxon>
        <taxon>Pterygota</taxon>
        <taxon>Neoptera</taxon>
        <taxon>Endopterygota</taxon>
        <taxon>Coleoptera</taxon>
        <taxon>Polyphaga</taxon>
        <taxon>Cucujiformia</taxon>
        <taxon>Chrysomeloidea</taxon>
        <taxon>Chrysomelidae</taxon>
        <taxon>Chrysomelinae</taxon>
        <taxon>Chrysomelini</taxon>
        <taxon>Phaedon</taxon>
    </lineage>
</organism>
<evidence type="ECO:0000313" key="4">
    <source>
        <dbReference type="Proteomes" id="UP001153737"/>
    </source>
</evidence>
<dbReference type="PANTHER" id="PTHR46601">
    <property type="entry name" value="ULP_PROTEASE DOMAIN-CONTAINING PROTEIN"/>
    <property type="match status" value="1"/>
</dbReference>
<dbReference type="OrthoDB" id="6759039at2759"/>
<gene>
    <name evidence="3" type="ORF">PHAECO_LOCUS1567</name>
</gene>
<evidence type="ECO:0000313" key="3">
    <source>
        <dbReference type="EMBL" id="CAG9814469.1"/>
    </source>
</evidence>
<feature type="coiled-coil region" evidence="1">
    <location>
        <begin position="130"/>
        <end position="164"/>
    </location>
</feature>
<reference evidence="3" key="1">
    <citation type="submission" date="2022-01" db="EMBL/GenBank/DDBJ databases">
        <authorList>
            <person name="King R."/>
        </authorList>
    </citation>
    <scope>NUCLEOTIDE SEQUENCE</scope>
</reference>
<reference evidence="3" key="2">
    <citation type="submission" date="2022-10" db="EMBL/GenBank/DDBJ databases">
        <authorList>
            <consortium name="ENA_rothamsted_submissions"/>
            <consortium name="culmorum"/>
            <person name="King R."/>
        </authorList>
    </citation>
    <scope>NUCLEOTIDE SEQUENCE</scope>
</reference>
<proteinExistence type="predicted"/>
<keyword evidence="4" id="KW-1185">Reference proteome</keyword>
<keyword evidence="1" id="KW-0175">Coiled coil</keyword>
<name>A0A9N9S9N8_PHACE</name>
<evidence type="ECO:0000256" key="2">
    <source>
        <dbReference type="SAM" id="MobiDB-lite"/>
    </source>
</evidence>
<evidence type="ECO:0000256" key="1">
    <source>
        <dbReference type="SAM" id="Coils"/>
    </source>
</evidence>
<feature type="region of interest" description="Disordered" evidence="2">
    <location>
        <begin position="1"/>
        <end position="66"/>
    </location>
</feature>
<sequence length="854" mass="100026">MSKRKGVKKSREEILREKRERERERRRKIREDPVKKEEQKEKERQKYMKQKQDKIKKTVDDMTPRELRQIRKKWKENSKNYRLKKKRAEMERSLLELNTPPVSSDEENRPANVDVSIQRQVGRKIANRNKVKRYRDRKNAERKMQDLKRKSESYKKKYYRLLEKTKQEKNHKTIDTDLTPLTKVNMLLDASQIESSKVEEVKKSLIFGEVVQQQLVNTYQELKSDQKKQIFKKILDGKVIKKYKLRTKLSTVMKFRKSSNFDNKDISSFERKKGKHTQRTEIIKQKIKDFLEQEDNSRVCPGKKEFVKKNKVKKQKRFLSNTLKNLYHKFLHAYPNLKMSYKFFCLARPFYIKPMRVCDRDTCKCITHANMELIIQSLYVNNVVFGKTPNDMVKDICCSSYAPDCLLRKCKNCENAKPHFKEYNENDIIQYFQWIYLKQNYFNKKTQTVKQTRKIAKQPKEVKASELVTIFMKNLPIFLSHEGRISHQHQSISELKKVLKANEIIIHCDFSENYSLKYAEEIQSFHFGGARQQISLHTVVVYSKDGSNTVTKSYCTLSESLHHGPAAIWAHLQPILKEYTENGIDIIHFLSDSPATQYRNKQMFSFITNHFMEHFPEVKNVSWNYHEAGHGKGAPDGIGGVCKRTADRIVAQGKDISNFESLVNILGECCPGIVFHVINSKDIDTFASIIDKQSLLAFKGTLKVHQVKPVKKKLWLRSLSCFTCRDFCNHFHLGSLVYKDVSSSAESDEDFDEDLPLSDLFKNKSAESDEDSDEDLPLSDLFKNKPKIKFSDVYSDDEAPTCSYPSSRVKTGDYVLISLQSANKKLVDYYRYVAVCQSDYEDGEIKVAFLKLSD</sequence>
<accession>A0A9N9S9N8</accession>
<dbReference type="AlphaFoldDB" id="A0A9N9S9N8"/>